<keyword evidence="3" id="KW-1185">Reference proteome</keyword>
<feature type="region of interest" description="Disordered" evidence="1">
    <location>
        <begin position="286"/>
        <end position="336"/>
    </location>
</feature>
<evidence type="ECO:0000256" key="1">
    <source>
        <dbReference type="SAM" id="MobiDB-lite"/>
    </source>
</evidence>
<dbReference type="AlphaFoldDB" id="A0AA88QTX9"/>
<organism evidence="2 3">
    <name type="scientific">Escallonia rubra</name>
    <dbReference type="NCBI Taxonomy" id="112253"/>
    <lineage>
        <taxon>Eukaryota</taxon>
        <taxon>Viridiplantae</taxon>
        <taxon>Streptophyta</taxon>
        <taxon>Embryophyta</taxon>
        <taxon>Tracheophyta</taxon>
        <taxon>Spermatophyta</taxon>
        <taxon>Magnoliopsida</taxon>
        <taxon>eudicotyledons</taxon>
        <taxon>Gunneridae</taxon>
        <taxon>Pentapetalae</taxon>
        <taxon>asterids</taxon>
        <taxon>campanulids</taxon>
        <taxon>Escalloniales</taxon>
        <taxon>Escalloniaceae</taxon>
        <taxon>Escallonia</taxon>
    </lineage>
</organism>
<protein>
    <recommendedName>
        <fullName evidence="4">Retrovirus-related Pol polyprotein from transposon TNT 1-94</fullName>
    </recommendedName>
</protein>
<dbReference type="Proteomes" id="UP001187471">
    <property type="component" value="Unassembled WGS sequence"/>
</dbReference>
<dbReference type="Pfam" id="PF14223">
    <property type="entry name" value="Retrotran_gag_2"/>
    <property type="match status" value="1"/>
</dbReference>
<name>A0AA88QTX9_9ASTE</name>
<dbReference type="EMBL" id="JAVXUO010002687">
    <property type="protein sequence ID" value="KAK2970581.1"/>
    <property type="molecule type" value="Genomic_DNA"/>
</dbReference>
<feature type="compositionally biased region" description="Basic and acidic residues" evidence="1">
    <location>
        <begin position="205"/>
        <end position="218"/>
    </location>
</feature>
<comment type="caution">
    <text evidence="2">The sequence shown here is derived from an EMBL/GenBank/DDBJ whole genome shotgun (WGS) entry which is preliminary data.</text>
</comment>
<feature type="region of interest" description="Disordered" evidence="1">
    <location>
        <begin position="1"/>
        <end position="56"/>
    </location>
</feature>
<feature type="compositionally biased region" description="Basic and acidic residues" evidence="1">
    <location>
        <begin position="291"/>
        <end position="304"/>
    </location>
</feature>
<evidence type="ECO:0008006" key="4">
    <source>
        <dbReference type="Google" id="ProtNLM"/>
    </source>
</evidence>
<accession>A0AA88QTX9</accession>
<reference evidence="2" key="1">
    <citation type="submission" date="2022-12" db="EMBL/GenBank/DDBJ databases">
        <title>Draft genome assemblies for two species of Escallonia (Escalloniales).</title>
        <authorList>
            <person name="Chanderbali A."/>
            <person name="Dervinis C."/>
            <person name="Anghel I."/>
            <person name="Soltis D."/>
            <person name="Soltis P."/>
            <person name="Zapata F."/>
        </authorList>
    </citation>
    <scope>NUCLEOTIDE SEQUENCE</scope>
    <source>
        <strain evidence="2">UCBG92.1500</strain>
        <tissue evidence="2">Leaf</tissue>
    </source>
</reference>
<feature type="region of interest" description="Disordered" evidence="1">
    <location>
        <begin position="192"/>
        <end position="238"/>
    </location>
</feature>
<gene>
    <name evidence="2" type="ORF">RJ640_022818</name>
</gene>
<evidence type="ECO:0000313" key="2">
    <source>
        <dbReference type="EMBL" id="KAK2970581.1"/>
    </source>
</evidence>
<sequence>MARKTLTISYERRTPARLSVSPHPKVVDPVVESGPLSSRKTRRLSGPSSPGPFPPTPLNLSSAIAAVPTLSGGRPCRGSPTSPSMGCLWMASITIPFWGSAASCPLVTFRSLWASPDRCSLRAGNILSPWPRPQFAGQHQQRILDVKLEQKDQAILLLSSLPKSYETLKTTLLIGNETFLVDDVMSALMDSSRVNGTSSSSQGEDIGHLPRKCPERKDKKNGKKHMKNTNVAEEDEKSNDGDLYLVSSVEQQEGGVVKVSKGAMVIMKGQKTKNLYKLMGNTVIGGASRTKSADESRDGSKDEQSLEDPDEHPSDSWNLVRDREPRIKEPTQSAIS</sequence>
<feature type="compositionally biased region" description="Basic and acidic residues" evidence="1">
    <location>
        <begin position="320"/>
        <end position="329"/>
    </location>
</feature>
<evidence type="ECO:0000313" key="3">
    <source>
        <dbReference type="Proteomes" id="UP001187471"/>
    </source>
</evidence>
<feature type="compositionally biased region" description="Polar residues" evidence="1">
    <location>
        <begin position="192"/>
        <end position="203"/>
    </location>
</feature>
<proteinExistence type="predicted"/>